<proteinExistence type="predicted"/>
<protein>
    <submittedName>
        <fullName evidence="1">Uncharacterized protein</fullName>
    </submittedName>
</protein>
<comment type="caution">
    <text evidence="1">The sequence shown here is derived from an EMBL/GenBank/DDBJ whole genome shotgun (WGS) entry which is preliminary data.</text>
</comment>
<dbReference type="EMBL" id="JPMI01000216">
    <property type="protein sequence ID" value="KFA90294.1"/>
    <property type="molecule type" value="Genomic_DNA"/>
</dbReference>
<organism evidence="1 2">
    <name type="scientific">Archangium violaceum Cb vi76</name>
    <dbReference type="NCBI Taxonomy" id="1406225"/>
    <lineage>
        <taxon>Bacteria</taxon>
        <taxon>Pseudomonadati</taxon>
        <taxon>Myxococcota</taxon>
        <taxon>Myxococcia</taxon>
        <taxon>Myxococcales</taxon>
        <taxon>Cystobacterineae</taxon>
        <taxon>Archangiaceae</taxon>
        <taxon>Archangium</taxon>
    </lineage>
</organism>
<gene>
    <name evidence="1" type="ORF">Q664_29195</name>
</gene>
<dbReference type="Proteomes" id="UP000028547">
    <property type="component" value="Unassembled WGS sequence"/>
</dbReference>
<sequence length="135" mass="14675">MSFSVVGATLGGLGLAFWMIMKAPSAGPPPPANVGEAAQAYLRARTHQLREDLALGAGPSIEDLAAMARIRRENLRLFGRVLREHRSELLALAESSMLTPEHALGWLARVGQLARTEQRLEEDRLAFLAAYGVVE</sequence>
<evidence type="ECO:0000313" key="1">
    <source>
        <dbReference type="EMBL" id="KFA90294.1"/>
    </source>
</evidence>
<accession>A0A084SPA9</accession>
<name>A0A084SPA9_9BACT</name>
<dbReference type="AlphaFoldDB" id="A0A084SPA9"/>
<evidence type="ECO:0000313" key="2">
    <source>
        <dbReference type="Proteomes" id="UP000028547"/>
    </source>
</evidence>
<reference evidence="1 2" key="1">
    <citation type="submission" date="2014-07" db="EMBL/GenBank/DDBJ databases">
        <title>Draft Genome Sequence of Gephyronic Acid Producer, Cystobacter violaceus Strain Cb vi76.</title>
        <authorList>
            <person name="Stevens D.C."/>
            <person name="Young J."/>
            <person name="Carmichael R."/>
            <person name="Tan J."/>
            <person name="Taylor R.E."/>
        </authorList>
    </citation>
    <scope>NUCLEOTIDE SEQUENCE [LARGE SCALE GENOMIC DNA]</scope>
    <source>
        <strain evidence="1 2">Cb vi76</strain>
    </source>
</reference>